<dbReference type="Proteomes" id="UP000717696">
    <property type="component" value="Unassembled WGS sequence"/>
</dbReference>
<dbReference type="InterPro" id="IPR002938">
    <property type="entry name" value="FAD-bd"/>
</dbReference>
<dbReference type="PANTHER" id="PTHR47178">
    <property type="entry name" value="MONOOXYGENASE, FAD-BINDING"/>
    <property type="match status" value="1"/>
</dbReference>
<dbReference type="OrthoDB" id="47494at2759"/>
<dbReference type="GO" id="GO:0071949">
    <property type="term" value="F:FAD binding"/>
    <property type="evidence" value="ECO:0007669"/>
    <property type="project" value="InterPro"/>
</dbReference>
<keyword evidence="2" id="KW-0285">Flavoprotein</keyword>
<comment type="caution">
    <text evidence="7">The sequence shown here is derived from an EMBL/GenBank/DDBJ whole genome shotgun (WGS) entry which is preliminary data.</text>
</comment>
<dbReference type="PANTHER" id="PTHR47178:SF3">
    <property type="entry name" value="FAD-BINDING DOMAIN-CONTAINING PROTEIN"/>
    <property type="match status" value="1"/>
</dbReference>
<keyword evidence="4" id="KW-0560">Oxidoreductase</keyword>
<evidence type="ECO:0000259" key="6">
    <source>
        <dbReference type="Pfam" id="PF01494"/>
    </source>
</evidence>
<sequence>ITSVADVPDPDKPETWLFQISLSLWNEGQQPETYGERVRLFKKLATNYCEPFKSLGRFSTWKKIQPWNNYRGRVTIAGDAAHPMFPYRAQGLNNALKEAGLYVDAIDRIIYRAEDPASAIGLYDADVYSRGKDDTAISDDQMYACHHWDALLKAPLFKDGF</sequence>
<gene>
    <name evidence="7" type="ORF">B0J13DRAFT_394258</name>
</gene>
<feature type="non-terminal residue" evidence="7">
    <location>
        <position position="1"/>
    </location>
</feature>
<evidence type="ECO:0000256" key="4">
    <source>
        <dbReference type="ARBA" id="ARBA00023002"/>
    </source>
</evidence>
<evidence type="ECO:0000256" key="5">
    <source>
        <dbReference type="ARBA" id="ARBA00023033"/>
    </source>
</evidence>
<protein>
    <recommendedName>
        <fullName evidence="6">FAD-binding domain-containing protein</fullName>
    </recommendedName>
</protein>
<comment type="cofactor">
    <cofactor evidence="1">
        <name>FAD</name>
        <dbReference type="ChEBI" id="CHEBI:57692"/>
    </cofactor>
</comment>
<keyword evidence="8" id="KW-1185">Reference proteome</keyword>
<feature type="non-terminal residue" evidence="7">
    <location>
        <position position="161"/>
    </location>
</feature>
<dbReference type="SUPFAM" id="SSF51905">
    <property type="entry name" value="FAD/NAD(P)-binding domain"/>
    <property type="match status" value="1"/>
</dbReference>
<reference evidence="7" key="1">
    <citation type="journal article" date="2021" name="Nat. Commun.">
        <title>Genetic determinants of endophytism in the Arabidopsis root mycobiome.</title>
        <authorList>
            <person name="Mesny F."/>
            <person name="Miyauchi S."/>
            <person name="Thiergart T."/>
            <person name="Pickel B."/>
            <person name="Atanasova L."/>
            <person name="Karlsson M."/>
            <person name="Huettel B."/>
            <person name="Barry K.W."/>
            <person name="Haridas S."/>
            <person name="Chen C."/>
            <person name="Bauer D."/>
            <person name="Andreopoulos W."/>
            <person name="Pangilinan J."/>
            <person name="LaButti K."/>
            <person name="Riley R."/>
            <person name="Lipzen A."/>
            <person name="Clum A."/>
            <person name="Drula E."/>
            <person name="Henrissat B."/>
            <person name="Kohler A."/>
            <person name="Grigoriev I.V."/>
            <person name="Martin F.M."/>
            <person name="Hacquard S."/>
        </authorList>
    </citation>
    <scope>NUCLEOTIDE SEQUENCE</scope>
    <source>
        <strain evidence="7">MPI-CAGE-AT-0021</strain>
    </source>
</reference>
<evidence type="ECO:0000256" key="1">
    <source>
        <dbReference type="ARBA" id="ARBA00001974"/>
    </source>
</evidence>
<accession>A0A9P9ICQ8</accession>
<evidence type="ECO:0000313" key="8">
    <source>
        <dbReference type="Proteomes" id="UP000717696"/>
    </source>
</evidence>
<name>A0A9P9ICQ8_9HYPO</name>
<keyword evidence="5" id="KW-0503">Monooxygenase</keyword>
<dbReference type="AlphaFoldDB" id="A0A9P9ICQ8"/>
<evidence type="ECO:0000313" key="7">
    <source>
        <dbReference type="EMBL" id="KAH7114979.1"/>
    </source>
</evidence>
<dbReference type="GO" id="GO:0004497">
    <property type="term" value="F:monooxygenase activity"/>
    <property type="evidence" value="ECO:0007669"/>
    <property type="project" value="UniProtKB-KW"/>
</dbReference>
<organism evidence="7 8">
    <name type="scientific">Dactylonectria estremocensis</name>
    <dbReference type="NCBI Taxonomy" id="1079267"/>
    <lineage>
        <taxon>Eukaryota</taxon>
        <taxon>Fungi</taxon>
        <taxon>Dikarya</taxon>
        <taxon>Ascomycota</taxon>
        <taxon>Pezizomycotina</taxon>
        <taxon>Sordariomycetes</taxon>
        <taxon>Hypocreomycetidae</taxon>
        <taxon>Hypocreales</taxon>
        <taxon>Nectriaceae</taxon>
        <taxon>Dactylonectria</taxon>
    </lineage>
</organism>
<dbReference type="Pfam" id="PF01494">
    <property type="entry name" value="FAD_binding_3"/>
    <property type="match status" value="1"/>
</dbReference>
<feature type="domain" description="FAD-binding" evidence="6">
    <location>
        <begin position="69"/>
        <end position="99"/>
    </location>
</feature>
<dbReference type="Gene3D" id="3.50.50.60">
    <property type="entry name" value="FAD/NAD(P)-binding domain"/>
    <property type="match status" value="1"/>
</dbReference>
<dbReference type="EMBL" id="JAGMUU010000040">
    <property type="protein sequence ID" value="KAH7114979.1"/>
    <property type="molecule type" value="Genomic_DNA"/>
</dbReference>
<dbReference type="InterPro" id="IPR036188">
    <property type="entry name" value="FAD/NAD-bd_sf"/>
</dbReference>
<keyword evidence="3" id="KW-0274">FAD</keyword>
<proteinExistence type="predicted"/>
<evidence type="ECO:0000256" key="3">
    <source>
        <dbReference type="ARBA" id="ARBA00022827"/>
    </source>
</evidence>
<evidence type="ECO:0000256" key="2">
    <source>
        <dbReference type="ARBA" id="ARBA00022630"/>
    </source>
</evidence>